<feature type="domain" description="Calcineurin-like phosphoesterase" evidence="2">
    <location>
        <begin position="1"/>
        <end position="195"/>
    </location>
</feature>
<evidence type="ECO:0000313" key="3">
    <source>
        <dbReference type="EMBL" id="SCM66097.1"/>
    </source>
</evidence>
<dbReference type="InterPro" id="IPR014576">
    <property type="entry name" value="Pesterase_YhaO"/>
</dbReference>
<dbReference type="InterPro" id="IPR041796">
    <property type="entry name" value="Mre11_N"/>
</dbReference>
<keyword evidence="1" id="KW-0378">Hydrolase</keyword>
<keyword evidence="4" id="KW-1185">Reference proteome</keyword>
<proteinExistence type="predicted"/>
<dbReference type="AlphaFoldDB" id="A0A1M4MWL8"/>
<reference evidence="4" key="1">
    <citation type="submission" date="2016-09" db="EMBL/GenBank/DDBJ databases">
        <authorList>
            <person name="Wibberg D."/>
        </authorList>
    </citation>
    <scope>NUCLEOTIDE SEQUENCE [LARGE SCALE GENOMIC DNA]</scope>
</reference>
<dbReference type="RefSeq" id="WP_072702852.1">
    <property type="nucleotide sequence ID" value="NZ_FMJB01000015.1"/>
</dbReference>
<evidence type="ECO:0000256" key="1">
    <source>
        <dbReference type="ARBA" id="ARBA00022801"/>
    </source>
</evidence>
<dbReference type="PANTHER" id="PTHR30337">
    <property type="entry name" value="COMPONENT OF ATP-DEPENDENT DSDNA EXONUCLEASE"/>
    <property type="match status" value="1"/>
</dbReference>
<dbReference type="SUPFAM" id="SSF56300">
    <property type="entry name" value="Metallo-dependent phosphatases"/>
    <property type="match status" value="1"/>
</dbReference>
<dbReference type="GO" id="GO:0016787">
    <property type="term" value="F:hydrolase activity"/>
    <property type="evidence" value="ECO:0007669"/>
    <property type="project" value="UniProtKB-KW"/>
</dbReference>
<name>A0A1M4MWL8_9RHOB</name>
<dbReference type="EMBL" id="FMJB01000015">
    <property type="protein sequence ID" value="SCM66097.1"/>
    <property type="molecule type" value="Genomic_DNA"/>
</dbReference>
<sequence>MKILHTADIHLDSPLKSLALRDESLQARIRAATRMALTRIVDAALEHEVSALLISGDLYDGAERSAKTAAFLSGQMERLQKAEIPVFYIKGNHDAENPITGEVALPANVHIFGARAGKVQIADSPVWVHGVSFSGKHAPESLLPKFAAPVPDAVNIAMLHTSLAGAAGHDPYAPCSMTDLGAMGFDYWALGHVHKRQVHSQAPWVVMPGIPQGRDIGEAGPQSATLIQIDDGALSIDTIPTSVVEFAAVSVDCAGCPTDDDLRSRLRQSLSQFADQLTSDTAILRVTLTGSTPRHWQIRRDAETWTQTVQDIASETGTVWVEKVSLDITGETDATDTSATGELQTLMTQIAREAGFAATLEAEVVSMLNDLPPALRPDFAPDEESVKSLARVLTETGTADILARMKGASD</sequence>
<dbReference type="CDD" id="cd00840">
    <property type="entry name" value="MPP_Mre11_N"/>
    <property type="match status" value="1"/>
</dbReference>
<accession>A0A1M4MWL8</accession>
<organism evidence="3 4">
    <name type="scientific">Donghicola eburneus</name>
    <dbReference type="NCBI Taxonomy" id="393278"/>
    <lineage>
        <taxon>Bacteria</taxon>
        <taxon>Pseudomonadati</taxon>
        <taxon>Pseudomonadota</taxon>
        <taxon>Alphaproteobacteria</taxon>
        <taxon>Rhodobacterales</taxon>
        <taxon>Roseobacteraceae</taxon>
        <taxon>Donghicola</taxon>
    </lineage>
</organism>
<dbReference type="Proteomes" id="UP000184085">
    <property type="component" value="Unassembled WGS sequence"/>
</dbReference>
<gene>
    <name evidence="3" type="ORF">KARMA_0270</name>
</gene>
<dbReference type="InterPro" id="IPR004843">
    <property type="entry name" value="Calcineurin-like_PHP"/>
</dbReference>
<dbReference type="Pfam" id="PF00149">
    <property type="entry name" value="Metallophos"/>
    <property type="match status" value="1"/>
</dbReference>
<evidence type="ECO:0000259" key="2">
    <source>
        <dbReference type="Pfam" id="PF00149"/>
    </source>
</evidence>
<protein>
    <recommendedName>
        <fullName evidence="2">Calcineurin-like phosphoesterase domain-containing protein</fullName>
    </recommendedName>
</protein>
<dbReference type="InterPro" id="IPR050535">
    <property type="entry name" value="DNA_Repair-Maintenance_Comp"/>
</dbReference>
<dbReference type="Gene3D" id="3.60.21.10">
    <property type="match status" value="1"/>
</dbReference>
<dbReference type="PIRSF" id="PIRSF033091">
    <property type="entry name" value="Pesterase_YhaO"/>
    <property type="match status" value="1"/>
</dbReference>
<dbReference type="InterPro" id="IPR029052">
    <property type="entry name" value="Metallo-depent_PP-like"/>
</dbReference>
<dbReference type="PANTHER" id="PTHR30337:SF7">
    <property type="entry name" value="PHOSPHOESTERASE"/>
    <property type="match status" value="1"/>
</dbReference>
<evidence type="ECO:0000313" key="4">
    <source>
        <dbReference type="Proteomes" id="UP000184085"/>
    </source>
</evidence>